<evidence type="ECO:0000259" key="8">
    <source>
        <dbReference type="PROSITE" id="PS51456"/>
    </source>
</evidence>
<dbReference type="Gene3D" id="3.40.850.10">
    <property type="entry name" value="Kinesin motor domain"/>
    <property type="match status" value="1"/>
</dbReference>
<dbReference type="PROSITE" id="PS51456">
    <property type="entry name" value="MYOSIN_MOTOR"/>
    <property type="match status" value="1"/>
</dbReference>
<keyword evidence="3 6" id="KW-0518">Myosin</keyword>
<dbReference type="InterPro" id="IPR027417">
    <property type="entry name" value="P-loop_NTPase"/>
</dbReference>
<gene>
    <name evidence="9" type="ORF">AYBTSS11_LOCUS22291</name>
</gene>
<proteinExistence type="inferred from homology"/>
<evidence type="ECO:0000313" key="10">
    <source>
        <dbReference type="Proteomes" id="UP001189624"/>
    </source>
</evidence>
<dbReference type="GO" id="GO:0005737">
    <property type="term" value="C:cytoplasm"/>
    <property type="evidence" value="ECO:0007669"/>
    <property type="project" value="TreeGrafter"/>
</dbReference>
<feature type="domain" description="Myosin motor" evidence="8">
    <location>
        <begin position="1"/>
        <end position="194"/>
    </location>
</feature>
<evidence type="ECO:0000256" key="6">
    <source>
        <dbReference type="PROSITE-ProRule" id="PRU00782"/>
    </source>
</evidence>
<feature type="region of interest" description="Disordered" evidence="7">
    <location>
        <begin position="175"/>
        <end position="194"/>
    </location>
</feature>
<feature type="non-terminal residue" evidence="9">
    <location>
        <position position="194"/>
    </location>
</feature>
<dbReference type="Gramene" id="rna-AYBTSS11_LOCUS22291">
    <property type="protein sequence ID" value="CAJ1969501.1"/>
    <property type="gene ID" value="gene-AYBTSS11_LOCUS22291"/>
</dbReference>
<keyword evidence="2" id="KW-0067">ATP-binding</keyword>
<evidence type="ECO:0000256" key="7">
    <source>
        <dbReference type="SAM" id="MobiDB-lite"/>
    </source>
</evidence>
<dbReference type="InterPro" id="IPR001609">
    <property type="entry name" value="Myosin_head_motor_dom-like"/>
</dbReference>
<dbReference type="SUPFAM" id="SSF52540">
    <property type="entry name" value="P-loop containing nucleoside triphosphate hydrolases"/>
    <property type="match status" value="1"/>
</dbReference>
<evidence type="ECO:0000256" key="3">
    <source>
        <dbReference type="ARBA" id="ARBA00023123"/>
    </source>
</evidence>
<dbReference type="EMBL" id="OY731404">
    <property type="protein sequence ID" value="CAJ1969501.1"/>
    <property type="molecule type" value="Genomic_DNA"/>
</dbReference>
<dbReference type="GO" id="GO:0005524">
    <property type="term" value="F:ATP binding"/>
    <property type="evidence" value="ECO:0007669"/>
    <property type="project" value="UniProtKB-KW"/>
</dbReference>
<reference evidence="9" key="1">
    <citation type="submission" date="2023-10" db="EMBL/GenBank/DDBJ databases">
        <authorList>
            <person name="Domelevo Entfellner J.-B."/>
        </authorList>
    </citation>
    <scope>NUCLEOTIDE SEQUENCE</scope>
</reference>
<dbReference type="GO" id="GO:0016020">
    <property type="term" value="C:membrane"/>
    <property type="evidence" value="ECO:0007669"/>
    <property type="project" value="TreeGrafter"/>
</dbReference>
<dbReference type="SMART" id="SM00242">
    <property type="entry name" value="MYSc"/>
    <property type="match status" value="1"/>
</dbReference>
<evidence type="ECO:0000256" key="5">
    <source>
        <dbReference type="ARBA" id="ARBA00023203"/>
    </source>
</evidence>
<dbReference type="GO" id="GO:0051015">
    <property type="term" value="F:actin filament binding"/>
    <property type="evidence" value="ECO:0007669"/>
    <property type="project" value="TreeGrafter"/>
</dbReference>
<dbReference type="GO" id="GO:0007015">
    <property type="term" value="P:actin filament organization"/>
    <property type="evidence" value="ECO:0007669"/>
    <property type="project" value="TreeGrafter"/>
</dbReference>
<dbReference type="AlphaFoldDB" id="A0AA86VRC3"/>
<dbReference type="GO" id="GO:0000146">
    <property type="term" value="F:microfilament motor activity"/>
    <property type="evidence" value="ECO:0007669"/>
    <property type="project" value="TreeGrafter"/>
</dbReference>
<name>A0AA86VRC3_9FABA</name>
<comment type="caution">
    <text evidence="6">Lacks conserved residue(s) required for the propagation of feature annotation.</text>
</comment>
<dbReference type="GO" id="GO:0016459">
    <property type="term" value="C:myosin complex"/>
    <property type="evidence" value="ECO:0007669"/>
    <property type="project" value="UniProtKB-KW"/>
</dbReference>
<evidence type="ECO:0000256" key="2">
    <source>
        <dbReference type="ARBA" id="ARBA00022840"/>
    </source>
</evidence>
<dbReference type="PANTHER" id="PTHR13140:SF836">
    <property type="entry name" value="MYOSIN-6"/>
    <property type="match status" value="1"/>
</dbReference>
<dbReference type="InterPro" id="IPR036961">
    <property type="entry name" value="Kinesin_motor_dom_sf"/>
</dbReference>
<keyword evidence="10" id="KW-1185">Reference proteome</keyword>
<accession>A0AA86VRC3</accession>
<dbReference type="PANTHER" id="PTHR13140">
    <property type="entry name" value="MYOSIN"/>
    <property type="match status" value="1"/>
</dbReference>
<organism evidence="9 10">
    <name type="scientific">Sphenostylis stenocarpa</name>
    <dbReference type="NCBI Taxonomy" id="92480"/>
    <lineage>
        <taxon>Eukaryota</taxon>
        <taxon>Viridiplantae</taxon>
        <taxon>Streptophyta</taxon>
        <taxon>Embryophyta</taxon>
        <taxon>Tracheophyta</taxon>
        <taxon>Spermatophyta</taxon>
        <taxon>Magnoliopsida</taxon>
        <taxon>eudicotyledons</taxon>
        <taxon>Gunneridae</taxon>
        <taxon>Pentapetalae</taxon>
        <taxon>rosids</taxon>
        <taxon>fabids</taxon>
        <taxon>Fabales</taxon>
        <taxon>Fabaceae</taxon>
        <taxon>Papilionoideae</taxon>
        <taxon>50 kb inversion clade</taxon>
        <taxon>NPAAA clade</taxon>
        <taxon>indigoferoid/millettioid clade</taxon>
        <taxon>Phaseoleae</taxon>
        <taxon>Sphenostylis</taxon>
    </lineage>
</organism>
<dbReference type="Gene3D" id="1.20.120.720">
    <property type="entry name" value="Myosin VI head, motor domain, U50 subdomain"/>
    <property type="match status" value="1"/>
</dbReference>
<protein>
    <recommendedName>
        <fullName evidence="8">Myosin motor domain-containing protein</fullName>
    </recommendedName>
</protein>
<comment type="similarity">
    <text evidence="6">Belongs to the TRAFAC class myosin-kinesin ATPase superfamily. Myosin family.</text>
</comment>
<keyword evidence="5 6" id="KW-0009">Actin-binding</keyword>
<sequence>MKNLGSIYRLLLTFSCEKAFCACIVSRLVDKINNSIGQDPESKSLTSVLDIYGFESFKLTEGFFEQFCINLTNEKLQQHFNQKPGGIIALPDEACMFPRSTHETFAQKLYQTFKNHKRFSKPKLSRSDFTICHYAGDVTYQTEFFLDKNKDYVVAEHQALLYASKCPIVSGLFPPSPEESSKQSKFSSIGSRFK</sequence>
<keyword evidence="4" id="KW-0505">Motor protein</keyword>
<evidence type="ECO:0000256" key="4">
    <source>
        <dbReference type="ARBA" id="ARBA00023175"/>
    </source>
</evidence>
<dbReference type="Pfam" id="PF00063">
    <property type="entry name" value="Myosin_head"/>
    <property type="match status" value="1"/>
</dbReference>
<evidence type="ECO:0000256" key="1">
    <source>
        <dbReference type="ARBA" id="ARBA00022741"/>
    </source>
</evidence>
<dbReference type="Proteomes" id="UP001189624">
    <property type="component" value="Chromosome 7"/>
</dbReference>
<keyword evidence="1" id="KW-0547">Nucleotide-binding</keyword>
<dbReference type="Gene3D" id="1.20.58.530">
    <property type="match status" value="2"/>
</dbReference>
<evidence type="ECO:0000313" key="9">
    <source>
        <dbReference type="EMBL" id="CAJ1969501.1"/>
    </source>
</evidence>